<evidence type="ECO:0000313" key="3">
    <source>
        <dbReference type="Proteomes" id="UP001066276"/>
    </source>
</evidence>
<feature type="region of interest" description="Disordered" evidence="1">
    <location>
        <begin position="140"/>
        <end position="196"/>
    </location>
</feature>
<protein>
    <submittedName>
        <fullName evidence="2">Uncharacterized protein</fullName>
    </submittedName>
</protein>
<evidence type="ECO:0000313" key="2">
    <source>
        <dbReference type="EMBL" id="KAJ1171083.1"/>
    </source>
</evidence>
<evidence type="ECO:0000256" key="1">
    <source>
        <dbReference type="SAM" id="MobiDB-lite"/>
    </source>
</evidence>
<comment type="caution">
    <text evidence="2">The sequence shown here is derived from an EMBL/GenBank/DDBJ whole genome shotgun (WGS) entry which is preliminary data.</text>
</comment>
<dbReference type="Proteomes" id="UP001066276">
    <property type="component" value="Chromosome 4_1"/>
</dbReference>
<keyword evidence="3" id="KW-1185">Reference proteome</keyword>
<feature type="region of interest" description="Disordered" evidence="1">
    <location>
        <begin position="44"/>
        <end position="118"/>
    </location>
</feature>
<dbReference type="AlphaFoldDB" id="A0AAV7T544"/>
<sequence length="196" mass="21761">MSRPHRNGTCAIPDSPDLVSCDWLNTVPSWVNERTNTAAAAIGGAIVGSGGGDLEDSDPQQGREEDELRRSEDTRGREEDKQANLKRVRDRCRDSGKCRSRRSPVNELGRHNNEPWGDETLIPATLLWLYQRKNTAAPAIGGAIVGSGGGDLEEADPQQGREEDELRRSEDTRGREEDEQANLKRVRDRWPDSGKC</sequence>
<proteinExistence type="predicted"/>
<dbReference type="EMBL" id="JANPWB010000007">
    <property type="protein sequence ID" value="KAJ1171083.1"/>
    <property type="molecule type" value="Genomic_DNA"/>
</dbReference>
<feature type="compositionally biased region" description="Basic and acidic residues" evidence="1">
    <location>
        <begin position="61"/>
        <end position="83"/>
    </location>
</feature>
<accession>A0AAV7T544</accession>
<gene>
    <name evidence="2" type="ORF">NDU88_002954</name>
</gene>
<organism evidence="2 3">
    <name type="scientific">Pleurodeles waltl</name>
    <name type="common">Iberian ribbed newt</name>
    <dbReference type="NCBI Taxonomy" id="8319"/>
    <lineage>
        <taxon>Eukaryota</taxon>
        <taxon>Metazoa</taxon>
        <taxon>Chordata</taxon>
        <taxon>Craniata</taxon>
        <taxon>Vertebrata</taxon>
        <taxon>Euteleostomi</taxon>
        <taxon>Amphibia</taxon>
        <taxon>Batrachia</taxon>
        <taxon>Caudata</taxon>
        <taxon>Salamandroidea</taxon>
        <taxon>Salamandridae</taxon>
        <taxon>Pleurodelinae</taxon>
        <taxon>Pleurodeles</taxon>
    </lineage>
</organism>
<reference evidence="2" key="1">
    <citation type="journal article" date="2022" name="bioRxiv">
        <title>Sequencing and chromosome-scale assembly of the giantPleurodeles waltlgenome.</title>
        <authorList>
            <person name="Brown T."/>
            <person name="Elewa A."/>
            <person name="Iarovenko S."/>
            <person name="Subramanian E."/>
            <person name="Araus A.J."/>
            <person name="Petzold A."/>
            <person name="Susuki M."/>
            <person name="Suzuki K.-i.T."/>
            <person name="Hayashi T."/>
            <person name="Toyoda A."/>
            <person name="Oliveira C."/>
            <person name="Osipova E."/>
            <person name="Leigh N.D."/>
            <person name="Simon A."/>
            <person name="Yun M.H."/>
        </authorList>
    </citation>
    <scope>NUCLEOTIDE SEQUENCE</scope>
    <source>
        <strain evidence="2">20211129_DDA</strain>
        <tissue evidence="2">Liver</tissue>
    </source>
</reference>
<name>A0AAV7T544_PLEWA</name>
<feature type="compositionally biased region" description="Basic and acidic residues" evidence="1">
    <location>
        <begin position="159"/>
        <end position="176"/>
    </location>
</feature>